<dbReference type="AlphaFoldDB" id="A0A9D1NX88"/>
<name>A0A9D1NX88_9FIRM</name>
<proteinExistence type="predicted"/>
<sequence length="158" mass="18294">MILLRERYRWKPEDSKTDVKFSFACPEEVTEIRILFSFDPDALEDPEACRPMIEQAIRQYYDNRPLEWDRIRPESIGPLKNLITISLSKDGEYLGNAHRWQKNQVHEISETEAAPGFVTPRRLAGSWEGMIHLHAVCTPRCQGQLIIEGRVSDALVSR</sequence>
<accession>A0A9D1NX88</accession>
<gene>
    <name evidence="1" type="ORF">IAA63_13750</name>
</gene>
<comment type="caution">
    <text evidence="1">The sequence shown here is derived from an EMBL/GenBank/DDBJ whole genome shotgun (WGS) entry which is preliminary data.</text>
</comment>
<evidence type="ECO:0000313" key="2">
    <source>
        <dbReference type="Proteomes" id="UP000886723"/>
    </source>
</evidence>
<organism evidence="1 2">
    <name type="scientific">Candidatus Pullilachnospira stercoravium</name>
    <dbReference type="NCBI Taxonomy" id="2840913"/>
    <lineage>
        <taxon>Bacteria</taxon>
        <taxon>Bacillati</taxon>
        <taxon>Bacillota</taxon>
        <taxon>Clostridia</taxon>
        <taxon>Lachnospirales</taxon>
        <taxon>Lachnospiraceae</taxon>
        <taxon>Lachnospiraceae incertae sedis</taxon>
        <taxon>Candidatus Pullilachnospira</taxon>
    </lineage>
</organism>
<protein>
    <submittedName>
        <fullName evidence="1">Uncharacterized protein</fullName>
    </submittedName>
</protein>
<dbReference type="EMBL" id="DVON01000288">
    <property type="protein sequence ID" value="HIV14183.1"/>
    <property type="molecule type" value="Genomic_DNA"/>
</dbReference>
<reference evidence="1" key="1">
    <citation type="submission" date="2020-10" db="EMBL/GenBank/DDBJ databases">
        <authorList>
            <person name="Gilroy R."/>
        </authorList>
    </citation>
    <scope>NUCLEOTIDE SEQUENCE</scope>
    <source>
        <strain evidence="1">ChiBcec2-4451</strain>
    </source>
</reference>
<evidence type="ECO:0000313" key="1">
    <source>
        <dbReference type="EMBL" id="HIV14183.1"/>
    </source>
</evidence>
<dbReference type="Proteomes" id="UP000886723">
    <property type="component" value="Unassembled WGS sequence"/>
</dbReference>
<reference evidence="1" key="2">
    <citation type="journal article" date="2021" name="PeerJ">
        <title>Extensive microbial diversity within the chicken gut microbiome revealed by metagenomics and culture.</title>
        <authorList>
            <person name="Gilroy R."/>
            <person name="Ravi A."/>
            <person name="Getino M."/>
            <person name="Pursley I."/>
            <person name="Horton D.L."/>
            <person name="Alikhan N.F."/>
            <person name="Baker D."/>
            <person name="Gharbi K."/>
            <person name="Hall N."/>
            <person name="Watson M."/>
            <person name="Adriaenssens E.M."/>
            <person name="Foster-Nyarko E."/>
            <person name="Jarju S."/>
            <person name="Secka A."/>
            <person name="Antonio M."/>
            <person name="Oren A."/>
            <person name="Chaudhuri R.R."/>
            <person name="La Ragione R."/>
            <person name="Hildebrand F."/>
            <person name="Pallen M.J."/>
        </authorList>
    </citation>
    <scope>NUCLEOTIDE SEQUENCE</scope>
    <source>
        <strain evidence="1">ChiBcec2-4451</strain>
    </source>
</reference>